<dbReference type="Gene3D" id="3.40.50.720">
    <property type="entry name" value="NAD(P)-binding Rossmann-like Domain"/>
    <property type="match status" value="1"/>
</dbReference>
<dbReference type="SUPFAM" id="SSF51735">
    <property type="entry name" value="NAD(P)-binding Rossmann-fold domains"/>
    <property type="match status" value="1"/>
</dbReference>
<dbReference type="Proteomes" id="UP000321353">
    <property type="component" value="Chromosome"/>
</dbReference>
<accession>A0A5B9ML43</accession>
<keyword evidence="4" id="KW-1185">Reference proteome</keyword>
<gene>
    <name evidence="3" type="ORF">Mal15_52360</name>
</gene>
<reference evidence="3 4" key="1">
    <citation type="submission" date="2019-02" db="EMBL/GenBank/DDBJ databases">
        <title>Planctomycetal bacteria perform biofilm scaping via a novel small molecule.</title>
        <authorList>
            <person name="Jeske O."/>
            <person name="Boedeker C."/>
            <person name="Wiegand S."/>
            <person name="Breitling P."/>
            <person name="Kallscheuer N."/>
            <person name="Jogler M."/>
            <person name="Rohde M."/>
            <person name="Petersen J."/>
            <person name="Medema M.H."/>
            <person name="Surup F."/>
            <person name="Jogler C."/>
        </authorList>
    </citation>
    <scope>NUCLEOTIDE SEQUENCE [LARGE SCALE GENOMIC DNA]</scope>
    <source>
        <strain evidence="3 4">Mal15</strain>
    </source>
</reference>
<dbReference type="KEGG" id="smam:Mal15_52360"/>
<dbReference type="AlphaFoldDB" id="A0A5B9ML43"/>
<dbReference type="EMBL" id="CP036264">
    <property type="protein sequence ID" value="QEG01160.1"/>
    <property type="molecule type" value="Genomic_DNA"/>
</dbReference>
<evidence type="ECO:0000313" key="4">
    <source>
        <dbReference type="Proteomes" id="UP000321353"/>
    </source>
</evidence>
<sequence length="310" mass="33976">MNDNTDVLVVGAGYLGQIVAKLSASAAAGTSAKVYATTRHQNRFAELAGNGFHPIRFDWTDQATFPNLPWRQLSAAPRVLVAVSYDRNSPLDRYQSQVGGLRSLLRVLPTDARLCYISTTGVYHQTDGRWVDETSPTHPTRLGGRVHLQAESLLHALRPAAPWAVLRLAGIYGPGRVPRAADVIAGRPIASPESGFLNLIHVQDAARAVLAAWEKMATASGGPVVSMQSRLYAVSDDAPVMRADFYREIARRCGAPAPRFVAPPPHASDRMRSDSNKRVWNRKLRRELLPALDFPDYRCGLADVLRPPVE</sequence>
<proteinExistence type="predicted"/>
<dbReference type="Pfam" id="PF01370">
    <property type="entry name" value="Epimerase"/>
    <property type="match status" value="1"/>
</dbReference>
<evidence type="ECO:0000313" key="3">
    <source>
        <dbReference type="EMBL" id="QEG01160.1"/>
    </source>
</evidence>
<keyword evidence="1" id="KW-0520">NAD</keyword>
<protein>
    <submittedName>
        <fullName evidence="3">NAD dependent epimerase/dehydratase family protein</fullName>
    </submittedName>
</protein>
<feature type="domain" description="NAD-dependent epimerase/dehydratase" evidence="2">
    <location>
        <begin position="7"/>
        <end position="218"/>
    </location>
</feature>
<name>A0A5B9ML43_9BACT</name>
<evidence type="ECO:0000259" key="2">
    <source>
        <dbReference type="Pfam" id="PF01370"/>
    </source>
</evidence>
<dbReference type="PANTHER" id="PTHR43574">
    <property type="entry name" value="EPIMERASE-RELATED"/>
    <property type="match status" value="1"/>
</dbReference>
<dbReference type="InterPro" id="IPR001509">
    <property type="entry name" value="Epimerase_deHydtase"/>
</dbReference>
<evidence type="ECO:0000256" key="1">
    <source>
        <dbReference type="ARBA" id="ARBA00023027"/>
    </source>
</evidence>
<dbReference type="RefSeq" id="WP_147870275.1">
    <property type="nucleotide sequence ID" value="NZ_CP036264.1"/>
</dbReference>
<dbReference type="InterPro" id="IPR036291">
    <property type="entry name" value="NAD(P)-bd_dom_sf"/>
</dbReference>
<organism evidence="3 4">
    <name type="scientific">Stieleria maiorica</name>
    <dbReference type="NCBI Taxonomy" id="2795974"/>
    <lineage>
        <taxon>Bacteria</taxon>
        <taxon>Pseudomonadati</taxon>
        <taxon>Planctomycetota</taxon>
        <taxon>Planctomycetia</taxon>
        <taxon>Pirellulales</taxon>
        <taxon>Pirellulaceae</taxon>
        <taxon>Stieleria</taxon>
    </lineage>
</organism>